<accession>A0ABP1DEM6</accession>
<organism evidence="1 2">
    <name type="scientific">Somion occarium</name>
    <dbReference type="NCBI Taxonomy" id="3059160"/>
    <lineage>
        <taxon>Eukaryota</taxon>
        <taxon>Fungi</taxon>
        <taxon>Dikarya</taxon>
        <taxon>Basidiomycota</taxon>
        <taxon>Agaricomycotina</taxon>
        <taxon>Agaricomycetes</taxon>
        <taxon>Polyporales</taxon>
        <taxon>Cerrenaceae</taxon>
        <taxon>Somion</taxon>
    </lineage>
</organism>
<evidence type="ECO:0000313" key="1">
    <source>
        <dbReference type="EMBL" id="CAL1706292.1"/>
    </source>
</evidence>
<reference evidence="2" key="1">
    <citation type="submission" date="2024-04" db="EMBL/GenBank/DDBJ databases">
        <authorList>
            <person name="Shaw F."/>
            <person name="Minotto A."/>
        </authorList>
    </citation>
    <scope>NUCLEOTIDE SEQUENCE [LARGE SCALE GENOMIC DNA]</scope>
</reference>
<proteinExistence type="predicted"/>
<protein>
    <submittedName>
        <fullName evidence="1">Uncharacterized protein</fullName>
    </submittedName>
</protein>
<evidence type="ECO:0000313" key="2">
    <source>
        <dbReference type="Proteomes" id="UP001497453"/>
    </source>
</evidence>
<keyword evidence="2" id="KW-1185">Reference proteome</keyword>
<sequence>MITAFLIHNATIHSIGNIGELEDFLRRTKGLGFMEPLVADMGAVPRAPRLMKWSNALRKHAVRSIDSSFSYWLGVLQCCCYRFYTPALRSCPDLLLFSTTLVCSLFLESTVSCVQTVFTLNVLCSPGLGNTMCQQSNNISKSG</sequence>
<dbReference type="EMBL" id="OZ037947">
    <property type="protein sequence ID" value="CAL1706292.1"/>
    <property type="molecule type" value="Genomic_DNA"/>
</dbReference>
<gene>
    <name evidence="1" type="ORF">GFSPODELE1_LOCUS5800</name>
</gene>
<name>A0ABP1DEM6_9APHY</name>
<dbReference type="Proteomes" id="UP001497453">
    <property type="component" value="Chromosome 4"/>
</dbReference>